<proteinExistence type="predicted"/>
<name>A0A9K3NY86_HELAN</name>
<keyword evidence="1" id="KW-1133">Transmembrane helix</keyword>
<dbReference type="EMBL" id="MNCJ02000317">
    <property type="protein sequence ID" value="KAF5817672.1"/>
    <property type="molecule type" value="Genomic_DNA"/>
</dbReference>
<gene>
    <name evidence="2" type="ORF">HanXRQr2_Chr02g0055821</name>
</gene>
<dbReference type="Proteomes" id="UP000215914">
    <property type="component" value="Unassembled WGS sequence"/>
</dbReference>
<feature type="transmembrane region" description="Helical" evidence="1">
    <location>
        <begin position="12"/>
        <end position="31"/>
    </location>
</feature>
<comment type="caution">
    <text evidence="2">The sequence shown here is derived from an EMBL/GenBank/DDBJ whole genome shotgun (WGS) entry which is preliminary data.</text>
</comment>
<dbReference type="AlphaFoldDB" id="A0A9K3NY86"/>
<protein>
    <submittedName>
        <fullName evidence="2">Uncharacterized protein</fullName>
    </submittedName>
</protein>
<reference evidence="2" key="1">
    <citation type="journal article" date="2017" name="Nature">
        <title>The sunflower genome provides insights into oil metabolism, flowering and Asterid evolution.</title>
        <authorList>
            <person name="Badouin H."/>
            <person name="Gouzy J."/>
            <person name="Grassa C.J."/>
            <person name="Murat F."/>
            <person name="Staton S.E."/>
            <person name="Cottret L."/>
            <person name="Lelandais-Briere C."/>
            <person name="Owens G.L."/>
            <person name="Carrere S."/>
            <person name="Mayjonade B."/>
            <person name="Legrand L."/>
            <person name="Gill N."/>
            <person name="Kane N.C."/>
            <person name="Bowers J.E."/>
            <person name="Hubner S."/>
            <person name="Bellec A."/>
            <person name="Berard A."/>
            <person name="Berges H."/>
            <person name="Blanchet N."/>
            <person name="Boniface M.C."/>
            <person name="Brunel D."/>
            <person name="Catrice O."/>
            <person name="Chaidir N."/>
            <person name="Claudel C."/>
            <person name="Donnadieu C."/>
            <person name="Faraut T."/>
            <person name="Fievet G."/>
            <person name="Helmstetter N."/>
            <person name="King M."/>
            <person name="Knapp S.J."/>
            <person name="Lai Z."/>
            <person name="Le Paslier M.C."/>
            <person name="Lippi Y."/>
            <person name="Lorenzon L."/>
            <person name="Mandel J.R."/>
            <person name="Marage G."/>
            <person name="Marchand G."/>
            <person name="Marquand E."/>
            <person name="Bret-Mestries E."/>
            <person name="Morien E."/>
            <person name="Nambeesan S."/>
            <person name="Nguyen T."/>
            <person name="Pegot-Espagnet P."/>
            <person name="Pouilly N."/>
            <person name="Raftis F."/>
            <person name="Sallet E."/>
            <person name="Schiex T."/>
            <person name="Thomas J."/>
            <person name="Vandecasteele C."/>
            <person name="Vares D."/>
            <person name="Vear F."/>
            <person name="Vautrin S."/>
            <person name="Crespi M."/>
            <person name="Mangin B."/>
            <person name="Burke J.M."/>
            <person name="Salse J."/>
            <person name="Munos S."/>
            <person name="Vincourt P."/>
            <person name="Rieseberg L.H."/>
            <person name="Langlade N.B."/>
        </authorList>
    </citation>
    <scope>NUCLEOTIDE SEQUENCE</scope>
    <source>
        <tissue evidence="2">Leaves</tissue>
    </source>
</reference>
<evidence type="ECO:0000313" key="3">
    <source>
        <dbReference type="Proteomes" id="UP000215914"/>
    </source>
</evidence>
<reference evidence="2" key="2">
    <citation type="submission" date="2020-06" db="EMBL/GenBank/DDBJ databases">
        <title>Helianthus annuus Genome sequencing and assembly Release 2.</title>
        <authorList>
            <person name="Gouzy J."/>
            <person name="Langlade N."/>
            <person name="Munos S."/>
        </authorList>
    </citation>
    <scope>NUCLEOTIDE SEQUENCE</scope>
    <source>
        <tissue evidence="2">Leaves</tissue>
    </source>
</reference>
<evidence type="ECO:0000313" key="2">
    <source>
        <dbReference type="EMBL" id="KAF5817672.1"/>
    </source>
</evidence>
<accession>A0A9K3NY86</accession>
<evidence type="ECO:0000256" key="1">
    <source>
        <dbReference type="SAM" id="Phobius"/>
    </source>
</evidence>
<keyword evidence="3" id="KW-1185">Reference proteome</keyword>
<organism evidence="2 3">
    <name type="scientific">Helianthus annuus</name>
    <name type="common">Common sunflower</name>
    <dbReference type="NCBI Taxonomy" id="4232"/>
    <lineage>
        <taxon>Eukaryota</taxon>
        <taxon>Viridiplantae</taxon>
        <taxon>Streptophyta</taxon>
        <taxon>Embryophyta</taxon>
        <taxon>Tracheophyta</taxon>
        <taxon>Spermatophyta</taxon>
        <taxon>Magnoliopsida</taxon>
        <taxon>eudicotyledons</taxon>
        <taxon>Gunneridae</taxon>
        <taxon>Pentapetalae</taxon>
        <taxon>asterids</taxon>
        <taxon>campanulids</taxon>
        <taxon>Asterales</taxon>
        <taxon>Asteraceae</taxon>
        <taxon>Asteroideae</taxon>
        <taxon>Heliantheae alliance</taxon>
        <taxon>Heliantheae</taxon>
        <taxon>Helianthus</taxon>
    </lineage>
</organism>
<dbReference type="Gramene" id="mRNA:HanXRQr2_Chr02g0055821">
    <property type="protein sequence ID" value="CDS:HanXRQr2_Chr02g0055821.1"/>
    <property type="gene ID" value="HanXRQr2_Chr02g0055821"/>
</dbReference>
<keyword evidence="1" id="KW-0812">Transmembrane</keyword>
<keyword evidence="1" id="KW-0472">Membrane</keyword>
<sequence>MVNAEKGFTRTLVVPATHLLPFSFTFAPFYYHAGYCRERKSDEQTIVLERNPEIDKQFEIGRAFMYVI</sequence>